<feature type="domain" description="Leucine-binding protein" evidence="3">
    <location>
        <begin position="37"/>
        <end position="376"/>
    </location>
</feature>
<dbReference type="AlphaFoldDB" id="A0A8J7FHN0"/>
<evidence type="ECO:0000256" key="1">
    <source>
        <dbReference type="ARBA" id="ARBA00010062"/>
    </source>
</evidence>
<proteinExistence type="inferred from homology"/>
<dbReference type="InterPro" id="IPR028082">
    <property type="entry name" value="Peripla_BP_I"/>
</dbReference>
<dbReference type="InterPro" id="IPR028081">
    <property type="entry name" value="Leu-bd"/>
</dbReference>
<protein>
    <submittedName>
        <fullName evidence="4">Branched-chain amino acid ABC transporter substrate-binding protein</fullName>
    </submittedName>
</protein>
<dbReference type="PROSITE" id="PS51257">
    <property type="entry name" value="PROKAR_LIPOPROTEIN"/>
    <property type="match status" value="1"/>
</dbReference>
<dbReference type="SUPFAM" id="SSF53822">
    <property type="entry name" value="Periplasmic binding protein-like I"/>
    <property type="match status" value="1"/>
</dbReference>
<comment type="similarity">
    <text evidence="1">Belongs to the leucine-binding protein family.</text>
</comment>
<evidence type="ECO:0000259" key="3">
    <source>
        <dbReference type="Pfam" id="PF13458"/>
    </source>
</evidence>
<evidence type="ECO:0000313" key="5">
    <source>
        <dbReference type="Proteomes" id="UP000604481"/>
    </source>
</evidence>
<keyword evidence="2" id="KW-0732">Signal</keyword>
<gene>
    <name evidence="4" type="ORF">INR99_01105</name>
</gene>
<name>A0A8J7FHN0_9NEIS</name>
<accession>A0A8J7FHN0</accession>
<dbReference type="Pfam" id="PF13458">
    <property type="entry name" value="Peripla_BP_6"/>
    <property type="match status" value="1"/>
</dbReference>
<dbReference type="RefSeq" id="WP_194114445.1">
    <property type="nucleotide sequence ID" value="NZ_JADFUA010000001.1"/>
</dbReference>
<evidence type="ECO:0000313" key="4">
    <source>
        <dbReference type="EMBL" id="MBE9607937.1"/>
    </source>
</evidence>
<dbReference type="PANTHER" id="PTHR47151:SF2">
    <property type="entry name" value="AMINO ACID BINDING PROTEIN"/>
    <property type="match status" value="1"/>
</dbReference>
<dbReference type="Proteomes" id="UP000604481">
    <property type="component" value="Unassembled WGS sequence"/>
</dbReference>
<dbReference type="Gene3D" id="3.40.50.2300">
    <property type="match status" value="2"/>
</dbReference>
<reference evidence="4 5" key="1">
    <citation type="submission" date="2020-10" db="EMBL/GenBank/DDBJ databases">
        <title>The genome sequence of Chitinilyticum litopenaei 4Y14.</title>
        <authorList>
            <person name="Liu Y."/>
        </authorList>
    </citation>
    <scope>NUCLEOTIDE SEQUENCE [LARGE SCALE GENOMIC DNA]</scope>
    <source>
        <strain evidence="4 5">4Y14</strain>
    </source>
</reference>
<dbReference type="PANTHER" id="PTHR47151">
    <property type="entry name" value="LEU/ILE/VAL-BINDING ABC TRANSPORTER SUBUNIT"/>
    <property type="match status" value="1"/>
</dbReference>
<dbReference type="EMBL" id="JADFUA010000001">
    <property type="protein sequence ID" value="MBE9607937.1"/>
    <property type="molecule type" value="Genomic_DNA"/>
</dbReference>
<evidence type="ECO:0000256" key="2">
    <source>
        <dbReference type="ARBA" id="ARBA00022729"/>
    </source>
</evidence>
<dbReference type="CDD" id="cd06342">
    <property type="entry name" value="PBP1_ABC_LIVBP-like"/>
    <property type="match status" value="1"/>
</dbReference>
<comment type="caution">
    <text evidence="4">The sequence shown here is derived from an EMBL/GenBank/DDBJ whole genome shotgun (WGS) entry which is preliminary data.</text>
</comment>
<keyword evidence="5" id="KW-1185">Reference proteome</keyword>
<organism evidence="4 5">
    <name type="scientific">Chitinilyticum piscinae</name>
    <dbReference type="NCBI Taxonomy" id="2866724"/>
    <lineage>
        <taxon>Bacteria</taxon>
        <taxon>Pseudomonadati</taxon>
        <taxon>Pseudomonadota</taxon>
        <taxon>Betaproteobacteria</taxon>
        <taxon>Neisseriales</taxon>
        <taxon>Chitinibacteraceae</taxon>
        <taxon>Chitinilyticum</taxon>
    </lineage>
</organism>
<sequence length="389" mass="40963">MKTWHLGLATIVAGGLALTGCNKGQDAAQAQASGPAEVKIGFAAPLTGSQAHYGKGYQNGVQMALDDVNSQNPQIAGKPVKFVLIAEDDMADPKTATQIAQKFADMKLAGLIGHFNSGTTIPASKIYAEANLPHIAMATAPALTQQGFKTAFRSMTSDTQQGSVLGKYVVEKLGAKKIAVIDDRTAYGQGLADEFEKAAKAAGASIVKREYTSDKETDFSSILTTIKSAGPDLIFFGGTDVQSGPMVKQKLRLGLQAPLVSGEMTRSDTFLKLAGTEAEGTIASLAGLPLDKMPGGPDFAKRYEAKYGPMEIYTPYGYDAARVLLAAMQQANSTDPAVYLPVLAKIEYTGGVTSAKIAYDDKGDLKDGAITVYKVVSGKWTVLETLGDK</sequence>